<feature type="compositionally biased region" description="Low complexity" evidence="1">
    <location>
        <begin position="216"/>
        <end position="225"/>
    </location>
</feature>
<gene>
    <name evidence="4" type="ORF">LTR24_006293</name>
</gene>
<feature type="region of interest" description="Disordered" evidence="1">
    <location>
        <begin position="53"/>
        <end position="88"/>
    </location>
</feature>
<evidence type="ECO:0000313" key="5">
    <source>
        <dbReference type="Proteomes" id="UP001345013"/>
    </source>
</evidence>
<feature type="region of interest" description="Disordered" evidence="1">
    <location>
        <begin position="172"/>
        <end position="225"/>
    </location>
</feature>
<dbReference type="PANTHER" id="PTHR36854">
    <property type="entry name" value="CHROMOSOME 9, WHOLE GENOME SHOTGUN SEQUENCE"/>
    <property type="match status" value="1"/>
</dbReference>
<keyword evidence="5" id="KW-1185">Reference proteome</keyword>
<feature type="chain" id="PRO_5046772438" evidence="3">
    <location>
        <begin position="31"/>
        <end position="225"/>
    </location>
</feature>
<name>A0ABR0K6K7_9EURO</name>
<evidence type="ECO:0000256" key="1">
    <source>
        <dbReference type="SAM" id="MobiDB-lite"/>
    </source>
</evidence>
<comment type="caution">
    <text evidence="4">The sequence shown here is derived from an EMBL/GenBank/DDBJ whole genome shotgun (WGS) entry which is preliminary data.</text>
</comment>
<proteinExistence type="predicted"/>
<keyword evidence="2" id="KW-0472">Membrane</keyword>
<evidence type="ECO:0000256" key="2">
    <source>
        <dbReference type="SAM" id="Phobius"/>
    </source>
</evidence>
<feature type="compositionally biased region" description="Low complexity" evidence="1">
    <location>
        <begin position="53"/>
        <end position="68"/>
    </location>
</feature>
<feature type="compositionally biased region" description="Basic and acidic residues" evidence="1">
    <location>
        <begin position="71"/>
        <end position="88"/>
    </location>
</feature>
<keyword evidence="2" id="KW-1133">Transmembrane helix</keyword>
<feature type="transmembrane region" description="Helical" evidence="2">
    <location>
        <begin position="131"/>
        <end position="149"/>
    </location>
</feature>
<organism evidence="4 5">
    <name type="scientific">Lithohypha guttulata</name>
    <dbReference type="NCBI Taxonomy" id="1690604"/>
    <lineage>
        <taxon>Eukaryota</taxon>
        <taxon>Fungi</taxon>
        <taxon>Dikarya</taxon>
        <taxon>Ascomycota</taxon>
        <taxon>Pezizomycotina</taxon>
        <taxon>Eurotiomycetes</taxon>
        <taxon>Chaetothyriomycetidae</taxon>
        <taxon>Chaetothyriales</taxon>
        <taxon>Trichomeriaceae</taxon>
        <taxon>Lithohypha</taxon>
    </lineage>
</organism>
<feature type="compositionally biased region" description="Gly residues" evidence="1">
    <location>
        <begin position="192"/>
        <end position="215"/>
    </location>
</feature>
<evidence type="ECO:0000313" key="4">
    <source>
        <dbReference type="EMBL" id="KAK5089380.1"/>
    </source>
</evidence>
<keyword evidence="2" id="KW-0812">Transmembrane</keyword>
<accession>A0ABR0K6K7</accession>
<feature type="signal peptide" evidence="3">
    <location>
        <begin position="1"/>
        <end position="30"/>
    </location>
</feature>
<reference evidence="4 5" key="1">
    <citation type="submission" date="2023-08" db="EMBL/GenBank/DDBJ databases">
        <title>Black Yeasts Isolated from many extreme environments.</title>
        <authorList>
            <person name="Coleine C."/>
            <person name="Stajich J.E."/>
            <person name="Selbmann L."/>
        </authorList>
    </citation>
    <scope>NUCLEOTIDE SEQUENCE [LARGE SCALE GENOMIC DNA]</scope>
    <source>
        <strain evidence="4 5">CCFEE 5885</strain>
    </source>
</reference>
<keyword evidence="3" id="KW-0732">Signal</keyword>
<dbReference type="PANTHER" id="PTHR36854:SF1">
    <property type="entry name" value="TRANSMEMBRANE PROTEIN"/>
    <property type="match status" value="1"/>
</dbReference>
<sequence>MRRAASPSPSSFSLLTLLLTLLLLTTPIHALNQPTSYCKCICFQNSTIIPLNSPPSTSASPSSNPLLSRTENNDEKRPEPQTSRDQKHHELTCNDCNRAFCLDYNLPVCKDAKEEDVFAQCFQRDSLKDRTIVTVFILATASLLGWALVKPFIVKSGVGDVMGRYTSISVNTGGNVDGDGLPGPNGRLMQGSHGGEGGSGSRRVGRGTGGAGGRGSVSRQGGLNS</sequence>
<dbReference type="Proteomes" id="UP001345013">
    <property type="component" value="Unassembled WGS sequence"/>
</dbReference>
<evidence type="ECO:0000256" key="3">
    <source>
        <dbReference type="SAM" id="SignalP"/>
    </source>
</evidence>
<protein>
    <submittedName>
        <fullName evidence="4">Uncharacterized protein</fullName>
    </submittedName>
</protein>
<dbReference type="EMBL" id="JAVRRG010000079">
    <property type="protein sequence ID" value="KAK5089380.1"/>
    <property type="molecule type" value="Genomic_DNA"/>
</dbReference>